<proteinExistence type="predicted"/>
<name>A0A1D1W8X4_RAMVA</name>
<organism evidence="5 6">
    <name type="scientific">Ramazzottius varieornatus</name>
    <name type="common">Water bear</name>
    <name type="synonym">Tardigrade</name>
    <dbReference type="NCBI Taxonomy" id="947166"/>
    <lineage>
        <taxon>Eukaryota</taxon>
        <taxon>Metazoa</taxon>
        <taxon>Ecdysozoa</taxon>
        <taxon>Tardigrada</taxon>
        <taxon>Eutardigrada</taxon>
        <taxon>Parachela</taxon>
        <taxon>Hypsibioidea</taxon>
        <taxon>Ramazzottiidae</taxon>
        <taxon>Ramazzottius</taxon>
    </lineage>
</organism>
<keyword evidence="6" id="KW-1185">Reference proteome</keyword>
<dbReference type="GO" id="GO:0005576">
    <property type="term" value="C:extracellular region"/>
    <property type="evidence" value="ECO:0007669"/>
    <property type="project" value="UniProtKB-SubCell"/>
</dbReference>
<comment type="subcellular location">
    <subcellularLocation>
        <location evidence="1">Secreted</location>
    </subcellularLocation>
</comment>
<sequence length="102" mass="11493">MVSLTFSITCLLFTFLVCVSSQQFQFSRSWHPGKRSSSGALVDLSQDDVDQMTSADSSITVDDQPYVPFSLQKVSAVNRSKPAFRPSWWPPRRLSFAPGQRF</sequence>
<dbReference type="Proteomes" id="UP000186922">
    <property type="component" value="Unassembled WGS sequence"/>
</dbReference>
<evidence type="ECO:0000256" key="4">
    <source>
        <dbReference type="SAM" id="SignalP"/>
    </source>
</evidence>
<keyword evidence="2" id="KW-0964">Secreted</keyword>
<dbReference type="AlphaFoldDB" id="A0A1D1W8X4"/>
<feature type="signal peptide" evidence="4">
    <location>
        <begin position="1"/>
        <end position="21"/>
    </location>
</feature>
<evidence type="ECO:0000256" key="1">
    <source>
        <dbReference type="ARBA" id="ARBA00004613"/>
    </source>
</evidence>
<accession>A0A1D1W8X4</accession>
<feature type="chain" id="PRO_5008899340" description="Pro-corazonin" evidence="4">
    <location>
        <begin position="22"/>
        <end position="102"/>
    </location>
</feature>
<evidence type="ECO:0000313" key="5">
    <source>
        <dbReference type="EMBL" id="GAV09807.1"/>
    </source>
</evidence>
<dbReference type="EMBL" id="BDGG01000028">
    <property type="protein sequence ID" value="GAV09807.1"/>
    <property type="molecule type" value="Genomic_DNA"/>
</dbReference>
<dbReference type="Pfam" id="PF06377">
    <property type="entry name" value="Adipokin_hormo"/>
    <property type="match status" value="1"/>
</dbReference>
<evidence type="ECO:0008006" key="7">
    <source>
        <dbReference type="Google" id="ProtNLM"/>
    </source>
</evidence>
<gene>
    <name evidence="5" type="primary">RvY_19288-1</name>
    <name evidence="5" type="synonym">RvY_19288.1</name>
    <name evidence="5" type="ORF">RvY_19288</name>
</gene>
<evidence type="ECO:0000256" key="3">
    <source>
        <dbReference type="ARBA" id="ARBA00022729"/>
    </source>
</evidence>
<comment type="caution">
    <text evidence="5">The sequence shown here is derived from an EMBL/GenBank/DDBJ whole genome shotgun (WGS) entry which is preliminary data.</text>
</comment>
<protein>
    <recommendedName>
        <fullName evidence="7">Pro-corazonin</fullName>
    </recommendedName>
</protein>
<dbReference type="GO" id="GO:0005179">
    <property type="term" value="F:hormone activity"/>
    <property type="evidence" value="ECO:0007669"/>
    <property type="project" value="InterPro"/>
</dbReference>
<dbReference type="InterPro" id="IPR010475">
    <property type="entry name" value="AKH/RPCH_hormone"/>
</dbReference>
<evidence type="ECO:0000256" key="2">
    <source>
        <dbReference type="ARBA" id="ARBA00022525"/>
    </source>
</evidence>
<evidence type="ECO:0000313" key="6">
    <source>
        <dbReference type="Proteomes" id="UP000186922"/>
    </source>
</evidence>
<reference evidence="5 6" key="1">
    <citation type="journal article" date="2016" name="Nat. Commun.">
        <title>Extremotolerant tardigrade genome and improved radiotolerance of human cultured cells by tardigrade-unique protein.</title>
        <authorList>
            <person name="Hashimoto T."/>
            <person name="Horikawa D.D."/>
            <person name="Saito Y."/>
            <person name="Kuwahara H."/>
            <person name="Kozuka-Hata H."/>
            <person name="Shin-I T."/>
            <person name="Minakuchi Y."/>
            <person name="Ohishi K."/>
            <person name="Motoyama A."/>
            <person name="Aizu T."/>
            <person name="Enomoto A."/>
            <person name="Kondo K."/>
            <person name="Tanaka S."/>
            <person name="Hara Y."/>
            <person name="Koshikawa S."/>
            <person name="Sagara H."/>
            <person name="Miura T."/>
            <person name="Yokobori S."/>
            <person name="Miyagawa K."/>
            <person name="Suzuki Y."/>
            <person name="Kubo T."/>
            <person name="Oyama M."/>
            <person name="Kohara Y."/>
            <person name="Fujiyama A."/>
            <person name="Arakawa K."/>
            <person name="Katayama T."/>
            <person name="Toyoda A."/>
            <person name="Kunieda T."/>
        </authorList>
    </citation>
    <scope>NUCLEOTIDE SEQUENCE [LARGE SCALE GENOMIC DNA]</scope>
    <source>
        <strain evidence="5 6">YOKOZUNA-1</strain>
    </source>
</reference>
<keyword evidence="3 4" id="KW-0732">Signal</keyword>